<evidence type="ECO:0000313" key="1">
    <source>
        <dbReference type="EMBL" id="KAJ9100125.1"/>
    </source>
</evidence>
<gene>
    <name evidence="1" type="ORF">QFC20_005537</name>
</gene>
<comment type="caution">
    <text evidence="1">The sequence shown here is derived from an EMBL/GenBank/DDBJ whole genome shotgun (WGS) entry which is preliminary data.</text>
</comment>
<reference evidence="1" key="1">
    <citation type="submission" date="2023-04" db="EMBL/GenBank/DDBJ databases">
        <title>Draft Genome sequencing of Naganishia species isolated from polar environments using Oxford Nanopore Technology.</title>
        <authorList>
            <person name="Leo P."/>
            <person name="Venkateswaran K."/>
        </authorList>
    </citation>
    <scope>NUCLEOTIDE SEQUENCE</scope>
    <source>
        <strain evidence="1">MNA-CCFEE 5262</strain>
    </source>
</reference>
<organism evidence="1 2">
    <name type="scientific">Naganishia adeliensis</name>
    <dbReference type="NCBI Taxonomy" id="92952"/>
    <lineage>
        <taxon>Eukaryota</taxon>
        <taxon>Fungi</taxon>
        <taxon>Dikarya</taxon>
        <taxon>Basidiomycota</taxon>
        <taxon>Agaricomycotina</taxon>
        <taxon>Tremellomycetes</taxon>
        <taxon>Filobasidiales</taxon>
        <taxon>Filobasidiaceae</taxon>
        <taxon>Naganishia</taxon>
    </lineage>
</organism>
<dbReference type="EMBL" id="JASBWS010000078">
    <property type="protein sequence ID" value="KAJ9100125.1"/>
    <property type="molecule type" value="Genomic_DNA"/>
</dbReference>
<protein>
    <submittedName>
        <fullName evidence="1">Uncharacterized protein</fullName>
    </submittedName>
</protein>
<dbReference type="Proteomes" id="UP001230649">
    <property type="component" value="Unassembled WGS sequence"/>
</dbReference>
<name>A0ACC2VMK6_9TREE</name>
<keyword evidence="2" id="KW-1185">Reference proteome</keyword>
<evidence type="ECO:0000313" key="2">
    <source>
        <dbReference type="Proteomes" id="UP001230649"/>
    </source>
</evidence>
<sequence length="357" mass="40450">MCRFLVYKGKEPIQLSHLLTRPLHSIANQVFDSRLRFVSDRPFNADGFGVGFFTLSDNTSTKDESRPCTGTSGDAQKASRKGSDAMRERMLADAEERERPGVFKSIHPAWSNANLNRLAEKIRSPLVFAHVRASTMPGAPSEDNCHPWTFGKLMWMHNGQISDFTLIKRRLQSNLSEELFLFPSGYTDSEWAFALFLSKLKDPHAHHFSTMELRTAMLETIAHINAMYKEAIAETDRKPSPHLYISSRTDEASSLFFSSGTTFEEYAEGGHYRMTKADKREDIIMIASEPLTFEQKDWMEVKTNTMVVITPKMNLLQVPIVDEFYVSPHEEHGRSSDFVLSQGYGHGLAVNRTAISV</sequence>
<proteinExistence type="predicted"/>
<accession>A0ACC2VMK6</accession>